<keyword evidence="8" id="KW-0804">Transcription</keyword>
<keyword evidence="3" id="KW-0217">Developmental protein</keyword>
<keyword evidence="9" id="KW-0539">Nucleus</keyword>
<evidence type="ECO:0000256" key="9">
    <source>
        <dbReference type="ARBA" id="ARBA00023242"/>
    </source>
</evidence>
<reference evidence="15" key="1">
    <citation type="submission" date="2020-07" db="EMBL/GenBank/DDBJ databases">
        <title>Clarias magur genome sequencing, assembly and annotation.</title>
        <authorList>
            <person name="Kushwaha B."/>
            <person name="Kumar R."/>
            <person name="Das P."/>
            <person name="Joshi C.G."/>
            <person name="Kumar D."/>
            <person name="Nagpure N.S."/>
            <person name="Pandey M."/>
            <person name="Agarwal S."/>
            <person name="Srivastava S."/>
            <person name="Singh M."/>
            <person name="Sahoo L."/>
            <person name="Jayasankar P."/>
            <person name="Meher P.K."/>
            <person name="Koringa P.G."/>
            <person name="Iquebal M.A."/>
            <person name="Das S.P."/>
            <person name="Bit A."/>
            <person name="Patnaik S."/>
            <person name="Patel N."/>
            <person name="Shah T.M."/>
            <person name="Hinsu A."/>
            <person name="Jena J.K."/>
        </authorList>
    </citation>
    <scope>NUCLEOTIDE SEQUENCE</scope>
    <source>
        <strain evidence="15">CIFAMagur01</strain>
        <tissue evidence="15">Testis</tissue>
    </source>
</reference>
<evidence type="ECO:0000256" key="10">
    <source>
        <dbReference type="ARBA" id="ARBA00038627"/>
    </source>
</evidence>
<dbReference type="GO" id="GO:0005737">
    <property type="term" value="C:cytoplasm"/>
    <property type="evidence" value="ECO:0007669"/>
    <property type="project" value="UniProtKB-SubCell"/>
</dbReference>
<dbReference type="Gene3D" id="4.10.280.10">
    <property type="entry name" value="Helix-loop-helix DNA-binding domain"/>
    <property type="match status" value="1"/>
</dbReference>
<dbReference type="Pfam" id="PF00010">
    <property type="entry name" value="HLH"/>
    <property type="match status" value="1"/>
</dbReference>
<evidence type="ECO:0000313" key="15">
    <source>
        <dbReference type="EMBL" id="KAF5908431.1"/>
    </source>
</evidence>
<evidence type="ECO:0000256" key="6">
    <source>
        <dbReference type="ARBA" id="ARBA00023015"/>
    </source>
</evidence>
<dbReference type="AlphaFoldDB" id="A0A8J4XAQ6"/>
<dbReference type="GO" id="GO:0032922">
    <property type="term" value="P:circadian regulation of gene expression"/>
    <property type="evidence" value="ECO:0007669"/>
    <property type="project" value="TreeGrafter"/>
</dbReference>
<dbReference type="PANTHER" id="PTHR11723:SF5">
    <property type="entry name" value="DNA-BINDING PROTEIN INHIBITOR ID-2"/>
    <property type="match status" value="1"/>
</dbReference>
<keyword evidence="6" id="KW-0805">Transcription regulation</keyword>
<dbReference type="InterPro" id="IPR026052">
    <property type="entry name" value="DNA-bd_prot-inh"/>
</dbReference>
<dbReference type="SMART" id="SM00353">
    <property type="entry name" value="HLH"/>
    <property type="match status" value="1"/>
</dbReference>
<evidence type="ECO:0000256" key="13">
    <source>
        <dbReference type="ARBA" id="ARBA00043118"/>
    </source>
</evidence>
<keyword evidence="5" id="KW-0678">Repressor</keyword>
<gene>
    <name evidence="15" type="primary">id2</name>
    <name evidence="15" type="ORF">DAT39_001924</name>
</gene>
<dbReference type="GO" id="GO:0005634">
    <property type="term" value="C:nucleus"/>
    <property type="evidence" value="ECO:0007669"/>
    <property type="project" value="UniProtKB-SubCell"/>
</dbReference>
<dbReference type="PROSITE" id="PS50888">
    <property type="entry name" value="BHLH"/>
    <property type="match status" value="1"/>
</dbReference>
<organism evidence="15 16">
    <name type="scientific">Clarias magur</name>
    <name type="common">Asian catfish</name>
    <name type="synonym">Macropteronotus magur</name>
    <dbReference type="NCBI Taxonomy" id="1594786"/>
    <lineage>
        <taxon>Eukaryota</taxon>
        <taxon>Metazoa</taxon>
        <taxon>Chordata</taxon>
        <taxon>Craniata</taxon>
        <taxon>Vertebrata</taxon>
        <taxon>Euteleostomi</taxon>
        <taxon>Actinopterygii</taxon>
        <taxon>Neopterygii</taxon>
        <taxon>Teleostei</taxon>
        <taxon>Ostariophysi</taxon>
        <taxon>Siluriformes</taxon>
        <taxon>Clariidae</taxon>
        <taxon>Clarias</taxon>
    </lineage>
</organism>
<evidence type="ECO:0000256" key="8">
    <source>
        <dbReference type="ARBA" id="ARBA00023163"/>
    </source>
</evidence>
<dbReference type="SUPFAM" id="SSF47459">
    <property type="entry name" value="HLH, helix-loop-helix DNA-binding domain"/>
    <property type="match status" value="1"/>
</dbReference>
<sequence>MTDVAGLTNPLHSSFPYHKPGPFTIKPKGSALWSRSARHNREPCNRAGNPVTMKAISPVLPMRRTHVSSHAQDLGIWRSKSAWDEPLGVLCDMNDCYSRLKELVPSLPQDRSVSKMEILQHVIDYILDLQIALDSSTTNASPGQPGVSSSTAADISSFQAIHDLSSKGRPLYRTERTSCLKGK</sequence>
<evidence type="ECO:0000256" key="5">
    <source>
        <dbReference type="ARBA" id="ARBA00022491"/>
    </source>
</evidence>
<evidence type="ECO:0000256" key="11">
    <source>
        <dbReference type="ARBA" id="ARBA00040558"/>
    </source>
</evidence>
<comment type="subcellular location">
    <subcellularLocation>
        <location evidence="2">Cytoplasm</location>
    </subcellularLocation>
    <subcellularLocation>
        <location evidence="1">Nucleus</location>
    </subcellularLocation>
</comment>
<dbReference type="OrthoDB" id="10047910at2759"/>
<dbReference type="PANTHER" id="PTHR11723">
    <property type="entry name" value="DNA-BINDING PROTEIN INHIBITOR"/>
    <property type="match status" value="1"/>
</dbReference>
<keyword evidence="16" id="KW-1185">Reference proteome</keyword>
<keyword evidence="7" id="KW-0090">Biological rhythms</keyword>
<name>A0A8J4XAQ6_CLAMG</name>
<dbReference type="GO" id="GO:0030154">
    <property type="term" value="P:cell differentiation"/>
    <property type="evidence" value="ECO:0007669"/>
    <property type="project" value="TreeGrafter"/>
</dbReference>
<keyword evidence="4" id="KW-0963">Cytoplasm</keyword>
<evidence type="ECO:0000256" key="12">
    <source>
        <dbReference type="ARBA" id="ARBA00042952"/>
    </source>
</evidence>
<evidence type="ECO:0000256" key="7">
    <source>
        <dbReference type="ARBA" id="ARBA00023108"/>
    </source>
</evidence>
<evidence type="ECO:0000256" key="4">
    <source>
        <dbReference type="ARBA" id="ARBA00022490"/>
    </source>
</evidence>
<comment type="caution">
    <text evidence="15">The sequence shown here is derived from an EMBL/GenBank/DDBJ whole genome shotgun (WGS) entry which is preliminary data.</text>
</comment>
<accession>A0A8J4XAQ6</accession>
<dbReference type="InterPro" id="IPR036638">
    <property type="entry name" value="HLH_DNA-bd_sf"/>
</dbReference>
<dbReference type="InterPro" id="IPR011598">
    <property type="entry name" value="bHLH_dom"/>
</dbReference>
<protein>
    <recommendedName>
        <fullName evidence="11">DNA-binding protein inhibitor ID-4</fullName>
    </recommendedName>
    <alternativeName>
        <fullName evidence="13">Inhibitor of DNA binding 4</fullName>
    </alternativeName>
    <alternativeName>
        <fullName evidence="12">Inhibitor of differentiation 4</fullName>
    </alternativeName>
</protein>
<evidence type="ECO:0000259" key="14">
    <source>
        <dbReference type="PROSITE" id="PS50888"/>
    </source>
</evidence>
<dbReference type="Proteomes" id="UP000727407">
    <property type="component" value="Unassembled WGS sequence"/>
</dbReference>
<dbReference type="GO" id="GO:0046983">
    <property type="term" value="F:protein dimerization activity"/>
    <property type="evidence" value="ECO:0007669"/>
    <property type="project" value="InterPro"/>
</dbReference>
<evidence type="ECO:0000256" key="1">
    <source>
        <dbReference type="ARBA" id="ARBA00004123"/>
    </source>
</evidence>
<dbReference type="FunFam" id="4.10.280.10:FF:000048">
    <property type="entry name" value="DNA-binding protein inhibitor ID-4"/>
    <property type="match status" value="1"/>
</dbReference>
<feature type="domain" description="BHLH" evidence="14">
    <location>
        <begin position="77"/>
        <end position="129"/>
    </location>
</feature>
<dbReference type="EMBL" id="QNUK01000013">
    <property type="protein sequence ID" value="KAF5908431.1"/>
    <property type="molecule type" value="Genomic_DNA"/>
</dbReference>
<proteinExistence type="predicted"/>
<comment type="subunit">
    <text evidence="10">Heterodimer with other HLH proteins.</text>
</comment>
<dbReference type="GO" id="GO:0000122">
    <property type="term" value="P:negative regulation of transcription by RNA polymerase II"/>
    <property type="evidence" value="ECO:0007669"/>
    <property type="project" value="InterPro"/>
</dbReference>
<evidence type="ECO:0000313" key="16">
    <source>
        <dbReference type="Proteomes" id="UP000727407"/>
    </source>
</evidence>
<evidence type="ECO:0000256" key="3">
    <source>
        <dbReference type="ARBA" id="ARBA00022473"/>
    </source>
</evidence>
<evidence type="ECO:0000256" key="2">
    <source>
        <dbReference type="ARBA" id="ARBA00004496"/>
    </source>
</evidence>